<evidence type="ECO:0000313" key="1">
    <source>
        <dbReference type="EMBL" id="CAH1402263.1"/>
    </source>
</evidence>
<dbReference type="AlphaFoldDB" id="A0A9P0MP99"/>
<proteinExistence type="predicted"/>
<accession>A0A9P0MP99</accession>
<reference evidence="1" key="1">
    <citation type="submission" date="2022-01" db="EMBL/GenBank/DDBJ databases">
        <authorList>
            <person name="King R."/>
        </authorList>
    </citation>
    <scope>NUCLEOTIDE SEQUENCE</scope>
</reference>
<organism evidence="1 2">
    <name type="scientific">Nezara viridula</name>
    <name type="common">Southern green stink bug</name>
    <name type="synonym">Cimex viridulus</name>
    <dbReference type="NCBI Taxonomy" id="85310"/>
    <lineage>
        <taxon>Eukaryota</taxon>
        <taxon>Metazoa</taxon>
        <taxon>Ecdysozoa</taxon>
        <taxon>Arthropoda</taxon>
        <taxon>Hexapoda</taxon>
        <taxon>Insecta</taxon>
        <taxon>Pterygota</taxon>
        <taxon>Neoptera</taxon>
        <taxon>Paraneoptera</taxon>
        <taxon>Hemiptera</taxon>
        <taxon>Heteroptera</taxon>
        <taxon>Panheteroptera</taxon>
        <taxon>Pentatomomorpha</taxon>
        <taxon>Pentatomoidea</taxon>
        <taxon>Pentatomidae</taxon>
        <taxon>Pentatominae</taxon>
        <taxon>Nezara</taxon>
    </lineage>
</organism>
<evidence type="ECO:0000313" key="2">
    <source>
        <dbReference type="Proteomes" id="UP001152798"/>
    </source>
</evidence>
<dbReference type="EMBL" id="OV725081">
    <property type="protein sequence ID" value="CAH1402263.1"/>
    <property type="molecule type" value="Genomic_DNA"/>
</dbReference>
<dbReference type="Proteomes" id="UP001152798">
    <property type="component" value="Chromosome 5"/>
</dbReference>
<keyword evidence="2" id="KW-1185">Reference proteome</keyword>
<protein>
    <submittedName>
        <fullName evidence="1">Uncharacterized protein</fullName>
    </submittedName>
</protein>
<sequence length="34" mass="3948">MLNGLVAHMKLKRAMLRPLLVKILPNQCKIFLFP</sequence>
<gene>
    <name evidence="1" type="ORF">NEZAVI_LOCUS11126</name>
</gene>
<name>A0A9P0MP99_NEZVI</name>